<dbReference type="SUPFAM" id="SSF56747">
    <property type="entry name" value="Prim-pol domain"/>
    <property type="match status" value="1"/>
</dbReference>
<gene>
    <name evidence="4" type="ORF">G1H11_16180</name>
</gene>
<dbReference type="InterPro" id="IPR014820">
    <property type="entry name" value="PriCT_1"/>
</dbReference>
<feature type="region of interest" description="Disordered" evidence="1">
    <location>
        <begin position="261"/>
        <end position="283"/>
    </location>
</feature>
<proteinExistence type="predicted"/>
<evidence type="ECO:0000313" key="4">
    <source>
        <dbReference type="EMBL" id="NED96845.1"/>
    </source>
</evidence>
<keyword evidence="5" id="KW-1185">Reference proteome</keyword>
<dbReference type="RefSeq" id="WP_163819622.1">
    <property type="nucleotide sequence ID" value="NZ_JAAGOB010000008.1"/>
</dbReference>
<dbReference type="InterPro" id="IPR015330">
    <property type="entry name" value="DNA_primase/pol_bifunc_N"/>
</dbReference>
<comment type="caution">
    <text evidence="4">The sequence shown here is derived from an EMBL/GenBank/DDBJ whole genome shotgun (WGS) entry which is preliminary data.</text>
</comment>
<dbReference type="AlphaFoldDB" id="A0A6N9YPI0"/>
<evidence type="ECO:0000259" key="2">
    <source>
        <dbReference type="SMART" id="SM00942"/>
    </source>
</evidence>
<name>A0A6N9YPI0_9ACTN</name>
<evidence type="ECO:0000256" key="1">
    <source>
        <dbReference type="SAM" id="MobiDB-lite"/>
    </source>
</evidence>
<dbReference type="Proteomes" id="UP000469185">
    <property type="component" value="Unassembled WGS sequence"/>
</dbReference>
<dbReference type="SMART" id="SM00942">
    <property type="entry name" value="PriCT_1"/>
    <property type="match status" value="1"/>
</dbReference>
<accession>A0A6N9YPI0</accession>
<reference evidence="4 5" key="1">
    <citation type="submission" date="2020-02" db="EMBL/GenBank/DDBJ databases">
        <authorList>
            <person name="Li X.-J."/>
            <person name="Feng X.-M."/>
        </authorList>
    </citation>
    <scope>NUCLEOTIDE SEQUENCE [LARGE SCALE GENOMIC DNA]</scope>
    <source>
        <strain evidence="4 5">CGMCC 4.7225</strain>
    </source>
</reference>
<feature type="domain" description="Primase C-terminal 1" evidence="2">
    <location>
        <begin position="198"/>
        <end position="258"/>
    </location>
</feature>
<sequence length="283" mass="31026">MIDGKLEAALDYAAESVPVFPCIPDGKRPLVPHGFHDATTDPGVIRSWWQRWPEANLATPTGHPGYDVIDIDVHPDGDGYLHMAVLHSRGLLDGWIHTVKTPSGGLHLYFPGTTQRCGKIPTAHIDFRAAGGYVLMPPSTIARADGPGRYETVQSNTEVAKPVDWAKIRAHLTPRRPPARRSTQHAATPPDVLMRRLSARVAEAREGNRNDLLYWATCRIAERGITDPLPLLNAAQQAGLPRREAELTIASAYRNVAALASPTREPLNERGLPRTSAQRAPRP</sequence>
<feature type="domain" description="DNA primase/polymerase bifunctional N-terminal" evidence="3">
    <location>
        <begin position="9"/>
        <end position="166"/>
    </location>
</feature>
<protein>
    <submittedName>
        <fullName evidence="4">DNA primase</fullName>
    </submittedName>
</protein>
<dbReference type="EMBL" id="JAAGOB010000008">
    <property type="protein sequence ID" value="NED96845.1"/>
    <property type="molecule type" value="Genomic_DNA"/>
</dbReference>
<dbReference type="SMART" id="SM00943">
    <property type="entry name" value="Prim-Pol"/>
    <property type="match status" value="1"/>
</dbReference>
<evidence type="ECO:0000259" key="3">
    <source>
        <dbReference type="SMART" id="SM00943"/>
    </source>
</evidence>
<evidence type="ECO:0000313" key="5">
    <source>
        <dbReference type="Proteomes" id="UP000469185"/>
    </source>
</evidence>
<dbReference type="Pfam" id="PF09250">
    <property type="entry name" value="Prim-Pol"/>
    <property type="match status" value="1"/>
</dbReference>
<dbReference type="CDD" id="cd04859">
    <property type="entry name" value="Prim_Pol"/>
    <property type="match status" value="1"/>
</dbReference>
<organism evidence="4 5">
    <name type="scientific">Phytoactinopolyspora alkaliphila</name>
    <dbReference type="NCBI Taxonomy" id="1783498"/>
    <lineage>
        <taxon>Bacteria</taxon>
        <taxon>Bacillati</taxon>
        <taxon>Actinomycetota</taxon>
        <taxon>Actinomycetes</taxon>
        <taxon>Jiangellales</taxon>
        <taxon>Jiangellaceae</taxon>
        <taxon>Phytoactinopolyspora</taxon>
    </lineage>
</organism>